<evidence type="ECO:0000313" key="2">
    <source>
        <dbReference type="Proteomes" id="UP000053611"/>
    </source>
</evidence>
<organism evidence="1 2">
    <name type="scientific">Cutaneotrichosporon oleaginosum</name>
    <dbReference type="NCBI Taxonomy" id="879819"/>
    <lineage>
        <taxon>Eukaryota</taxon>
        <taxon>Fungi</taxon>
        <taxon>Dikarya</taxon>
        <taxon>Basidiomycota</taxon>
        <taxon>Agaricomycotina</taxon>
        <taxon>Tremellomycetes</taxon>
        <taxon>Trichosporonales</taxon>
        <taxon>Trichosporonaceae</taxon>
        <taxon>Cutaneotrichosporon</taxon>
    </lineage>
</organism>
<keyword evidence="2" id="KW-1185">Reference proteome</keyword>
<name>A0A0J0XVP3_9TREE</name>
<reference evidence="1 2" key="1">
    <citation type="submission" date="2015-03" db="EMBL/GenBank/DDBJ databases">
        <title>Genomics and transcriptomics of the oil-accumulating basidiomycete yeast T. oleaginosus allow insights into substrate utilization and the diverse evolutionary trajectories of mating systems in fungi.</title>
        <authorList>
            <consortium name="DOE Joint Genome Institute"/>
            <person name="Kourist R."/>
            <person name="Kracht O."/>
            <person name="Bracharz F."/>
            <person name="Lipzen A."/>
            <person name="Nolan M."/>
            <person name="Ohm R."/>
            <person name="Grigoriev I."/>
            <person name="Sun S."/>
            <person name="Heitman J."/>
            <person name="Bruck T."/>
            <person name="Nowrousian M."/>
        </authorList>
    </citation>
    <scope>NUCLEOTIDE SEQUENCE [LARGE SCALE GENOMIC DNA]</scope>
    <source>
        <strain evidence="1 2">IBC0246</strain>
    </source>
</reference>
<proteinExistence type="predicted"/>
<gene>
    <name evidence="1" type="ORF">CC85DRAFT_283064</name>
</gene>
<dbReference type="AlphaFoldDB" id="A0A0J0XVP3"/>
<dbReference type="RefSeq" id="XP_018281638.1">
    <property type="nucleotide sequence ID" value="XM_018422209.1"/>
</dbReference>
<dbReference type="GeneID" id="28982812"/>
<dbReference type="EMBL" id="KQ087183">
    <property type="protein sequence ID" value="KLT45147.1"/>
    <property type="molecule type" value="Genomic_DNA"/>
</dbReference>
<accession>A0A0J0XVP3</accession>
<sequence>MLGHSADMWKIPCNVRCRVLPSSTVLFERVDGVPITALDNIAVQLVRDKDGHIFFRVHEADAGNFQDFIDTTESIAMWGPTPCLEIDQRIPDRLGRVLIDGGGQQHVLCGPDDMGFGHRAWPSASPFNSPHVPGMPVHFRHQVFTDVHLDSQFKPQGSWLRSQNPDETLHTSLIQYNVTVDGAAWDFDDTDITPLKYRRGVQHVVIRFSTPEHFDYDHKIPIAANNLRAILKRACGLYNRTCVVTLAGLKGRYGVVASSEIGDIEEYARRCLIEFWMQHQPDSLEAVVGLDDGMLNHVVERAYNPAEVVFYG</sequence>
<evidence type="ECO:0000313" key="1">
    <source>
        <dbReference type="EMBL" id="KLT45147.1"/>
    </source>
</evidence>
<dbReference type="Proteomes" id="UP000053611">
    <property type="component" value="Unassembled WGS sequence"/>
</dbReference>
<protein>
    <submittedName>
        <fullName evidence="1">Uncharacterized protein</fullName>
    </submittedName>
</protein>